<dbReference type="RefSeq" id="WP_004561932.1">
    <property type="nucleotide sequence ID" value="NZ_AOUO01000738.1"/>
</dbReference>
<organism evidence="3 4">
    <name type="scientific">Amycolatopsis vancoresmycina DSM 44592</name>
    <dbReference type="NCBI Taxonomy" id="1292037"/>
    <lineage>
        <taxon>Bacteria</taxon>
        <taxon>Bacillati</taxon>
        <taxon>Actinomycetota</taxon>
        <taxon>Actinomycetes</taxon>
        <taxon>Pseudonocardiales</taxon>
        <taxon>Pseudonocardiaceae</taxon>
        <taxon>Amycolatopsis</taxon>
    </lineage>
</organism>
<dbReference type="Pfam" id="PF01337">
    <property type="entry name" value="Barstar"/>
    <property type="match status" value="1"/>
</dbReference>
<evidence type="ECO:0000313" key="4">
    <source>
        <dbReference type="Proteomes" id="UP000014139"/>
    </source>
</evidence>
<dbReference type="EMBL" id="AOUO01000738">
    <property type="protein sequence ID" value="EOD58969.1"/>
    <property type="molecule type" value="Genomic_DNA"/>
</dbReference>
<sequence length="133" mass="14290">MTIDPSAIDEVLEEATASGAATYVLSVPEPADRAAFFDAVRTTFPLDPPLIGSRSWDALSDSLWEGLRTLDAPRVVIVWRDAEIMSKTHPDDYQTAVAVLEDITATLADAKAAIGSTKIVTVYINQPSAPESE</sequence>
<name>R1HKM7_9PSEU</name>
<dbReference type="AlphaFoldDB" id="R1HKM7"/>
<accession>R1HKM7</accession>
<evidence type="ECO:0000259" key="2">
    <source>
        <dbReference type="Pfam" id="PF01337"/>
    </source>
</evidence>
<comment type="similarity">
    <text evidence="1">Belongs to the barstar family.</text>
</comment>
<dbReference type="Gene3D" id="3.30.370.10">
    <property type="entry name" value="Barstar-like"/>
    <property type="match status" value="1"/>
</dbReference>
<dbReference type="eggNOG" id="ENOG5034668">
    <property type="taxonomic scope" value="Bacteria"/>
</dbReference>
<evidence type="ECO:0000256" key="1">
    <source>
        <dbReference type="ARBA" id="ARBA00006845"/>
    </source>
</evidence>
<proteinExistence type="inferred from homology"/>
<comment type="caution">
    <text evidence="3">The sequence shown here is derived from an EMBL/GenBank/DDBJ whole genome shotgun (WGS) entry which is preliminary data.</text>
</comment>
<dbReference type="InterPro" id="IPR000468">
    <property type="entry name" value="Barstar"/>
</dbReference>
<evidence type="ECO:0000313" key="3">
    <source>
        <dbReference type="EMBL" id="EOD58969.1"/>
    </source>
</evidence>
<keyword evidence="4" id="KW-1185">Reference proteome</keyword>
<dbReference type="SUPFAM" id="SSF52038">
    <property type="entry name" value="Barstar-related"/>
    <property type="match status" value="1"/>
</dbReference>
<protein>
    <recommendedName>
        <fullName evidence="2">Barstar (barnase inhibitor) domain-containing protein</fullName>
    </recommendedName>
</protein>
<dbReference type="Proteomes" id="UP000014139">
    <property type="component" value="Unassembled WGS sequence"/>
</dbReference>
<feature type="domain" description="Barstar (barnase inhibitor)" evidence="2">
    <location>
        <begin position="24"/>
        <end position="111"/>
    </location>
</feature>
<gene>
    <name evidence="3" type="ORF">H480_42220</name>
</gene>
<dbReference type="PATRIC" id="fig|1292037.4.peg.7909"/>
<reference evidence="3 4" key="1">
    <citation type="submission" date="2013-02" db="EMBL/GenBank/DDBJ databases">
        <title>Draft genome sequence of Amycolatopsis vancoresmycina strain DSM 44592T.</title>
        <authorList>
            <person name="Kumar S."/>
            <person name="Kaur N."/>
            <person name="Kaur C."/>
            <person name="Raghava G.P.S."/>
            <person name="Mayilraj S."/>
        </authorList>
    </citation>
    <scope>NUCLEOTIDE SEQUENCE [LARGE SCALE GENOMIC DNA]</scope>
    <source>
        <strain evidence="3 4">DSM 44592</strain>
    </source>
</reference>
<dbReference type="InterPro" id="IPR035905">
    <property type="entry name" value="Barstar-like_sf"/>
</dbReference>
<dbReference type="OrthoDB" id="7065772at2"/>